<evidence type="ECO:0000256" key="1">
    <source>
        <dbReference type="SAM" id="MobiDB-lite"/>
    </source>
</evidence>
<dbReference type="Pfam" id="PF12494">
    <property type="entry name" value="DUF3695"/>
    <property type="match status" value="1"/>
</dbReference>
<dbReference type="STRING" id="8078.ENSFHEP00000003747"/>
<proteinExistence type="predicted"/>
<accession>A0A3Q2NWI2</accession>
<protein>
    <submittedName>
        <fullName evidence="2">Uncharacterized protein</fullName>
    </submittedName>
</protein>
<keyword evidence="3" id="KW-1185">Reference proteome</keyword>
<feature type="region of interest" description="Disordered" evidence="1">
    <location>
        <begin position="1"/>
        <end position="44"/>
    </location>
</feature>
<evidence type="ECO:0000313" key="3">
    <source>
        <dbReference type="Proteomes" id="UP000265000"/>
    </source>
</evidence>
<reference evidence="2" key="2">
    <citation type="submission" date="2025-09" db="UniProtKB">
        <authorList>
            <consortium name="Ensembl"/>
        </authorList>
    </citation>
    <scope>IDENTIFICATION</scope>
</reference>
<dbReference type="Proteomes" id="UP000265000">
    <property type="component" value="Unplaced"/>
</dbReference>
<dbReference type="Ensembl" id="ENSFHET00000010021.1">
    <property type="protein sequence ID" value="ENSFHEP00000003747.1"/>
    <property type="gene ID" value="ENSFHEG00000004631.1"/>
</dbReference>
<name>A0A3Q2NWI2_FUNHE</name>
<dbReference type="GeneTree" id="ENSGT00940000173571"/>
<organism evidence="2 3">
    <name type="scientific">Fundulus heteroclitus</name>
    <name type="common">Killifish</name>
    <name type="synonym">Mummichog</name>
    <dbReference type="NCBI Taxonomy" id="8078"/>
    <lineage>
        <taxon>Eukaryota</taxon>
        <taxon>Metazoa</taxon>
        <taxon>Chordata</taxon>
        <taxon>Craniata</taxon>
        <taxon>Vertebrata</taxon>
        <taxon>Euteleostomi</taxon>
        <taxon>Actinopterygii</taxon>
        <taxon>Neopterygii</taxon>
        <taxon>Teleostei</taxon>
        <taxon>Neoteleostei</taxon>
        <taxon>Acanthomorphata</taxon>
        <taxon>Ovalentaria</taxon>
        <taxon>Atherinomorphae</taxon>
        <taxon>Cyprinodontiformes</taxon>
        <taxon>Fundulidae</taxon>
        <taxon>Fundulus</taxon>
    </lineage>
</organism>
<evidence type="ECO:0000313" key="2">
    <source>
        <dbReference type="Ensembl" id="ENSFHEP00000003747.1"/>
    </source>
</evidence>
<sequence>MSRRDPFPSPKLENDFTLSGYRPQQRTFDESSQFSQTDEPWSRLHDTATLASTRRSDATHQAPRDSLDFHLSSIYDHHKDLFWTKNQTLCQRETLRQDHRKRENLEKQRKLAEEQANSIRVWVDPKRSSIHCVR</sequence>
<dbReference type="InterPro" id="IPR022179">
    <property type="entry name" value="CFAP276"/>
</dbReference>
<feature type="compositionally biased region" description="Polar residues" evidence="1">
    <location>
        <begin position="22"/>
        <end position="39"/>
    </location>
</feature>
<dbReference type="AlphaFoldDB" id="A0A3Q2NWI2"/>
<reference evidence="2" key="1">
    <citation type="submission" date="2025-08" db="UniProtKB">
        <authorList>
            <consortium name="Ensembl"/>
        </authorList>
    </citation>
    <scope>IDENTIFICATION</scope>
</reference>